<gene>
    <name evidence="2" type="ORF">Gogos_019891</name>
</gene>
<organism evidence="2 3">
    <name type="scientific">Gossypium gossypioides</name>
    <name type="common">Mexican cotton</name>
    <name type="synonym">Selera gossypioides</name>
    <dbReference type="NCBI Taxonomy" id="34282"/>
    <lineage>
        <taxon>Eukaryota</taxon>
        <taxon>Viridiplantae</taxon>
        <taxon>Streptophyta</taxon>
        <taxon>Embryophyta</taxon>
        <taxon>Tracheophyta</taxon>
        <taxon>Spermatophyta</taxon>
        <taxon>Magnoliopsida</taxon>
        <taxon>eudicotyledons</taxon>
        <taxon>Gunneridae</taxon>
        <taxon>Pentapetalae</taxon>
        <taxon>rosids</taxon>
        <taxon>malvids</taxon>
        <taxon>Malvales</taxon>
        <taxon>Malvaceae</taxon>
        <taxon>Malvoideae</taxon>
        <taxon>Gossypium</taxon>
    </lineage>
</organism>
<evidence type="ECO:0000313" key="2">
    <source>
        <dbReference type="EMBL" id="MBA0754154.1"/>
    </source>
</evidence>
<dbReference type="Proteomes" id="UP000593579">
    <property type="component" value="Unassembled WGS sequence"/>
</dbReference>
<dbReference type="AlphaFoldDB" id="A0A7J9D0U7"/>
<keyword evidence="1" id="KW-0175">Coiled coil</keyword>
<name>A0A7J9D0U7_GOSGO</name>
<evidence type="ECO:0000256" key="1">
    <source>
        <dbReference type="SAM" id="Coils"/>
    </source>
</evidence>
<evidence type="ECO:0000313" key="3">
    <source>
        <dbReference type="Proteomes" id="UP000593579"/>
    </source>
</evidence>
<reference evidence="2 3" key="1">
    <citation type="journal article" date="2019" name="Genome Biol. Evol.">
        <title>Insights into the evolution of the New World diploid cottons (Gossypium, subgenus Houzingenia) based on genome sequencing.</title>
        <authorList>
            <person name="Grover C.E."/>
            <person name="Arick M.A. 2nd"/>
            <person name="Thrash A."/>
            <person name="Conover J.L."/>
            <person name="Sanders W.S."/>
            <person name="Peterson D.G."/>
            <person name="Frelichowski J.E."/>
            <person name="Scheffler J.A."/>
            <person name="Scheffler B.E."/>
            <person name="Wendel J.F."/>
        </authorList>
    </citation>
    <scope>NUCLEOTIDE SEQUENCE [LARGE SCALE GENOMIC DNA]</scope>
    <source>
        <strain evidence="2">5</strain>
        <tissue evidence="2">Leaf</tissue>
    </source>
</reference>
<keyword evidence="3" id="KW-1185">Reference proteome</keyword>
<dbReference type="PANTHER" id="PTHR48200">
    <property type="entry name" value="PROTEIN, PUTATIVE-RELATED"/>
    <property type="match status" value="1"/>
</dbReference>
<proteinExistence type="predicted"/>
<feature type="non-terminal residue" evidence="2">
    <location>
        <position position="93"/>
    </location>
</feature>
<comment type="caution">
    <text evidence="2">The sequence shown here is derived from an EMBL/GenBank/DDBJ whole genome shotgun (WGS) entry which is preliminary data.</text>
</comment>
<sequence>MKRFSSNPVTTPEYDWWWGKRVNDNVLSASQKSTGSIEEHLQVIPSELEIVRQDFEKKSSELEKRIEKLEEEKIQLGLDVDVQKLEAEKMRKR</sequence>
<dbReference type="PANTHER" id="PTHR48200:SF1">
    <property type="entry name" value="AMINOTRANSFERASE-LIKE PLANT MOBILE DOMAIN-CONTAINING PROTEIN"/>
    <property type="match status" value="1"/>
</dbReference>
<feature type="coiled-coil region" evidence="1">
    <location>
        <begin position="52"/>
        <end position="86"/>
    </location>
</feature>
<dbReference type="EMBL" id="JABEZY010260177">
    <property type="protein sequence ID" value="MBA0754154.1"/>
    <property type="molecule type" value="Genomic_DNA"/>
</dbReference>
<accession>A0A7J9D0U7</accession>
<protein>
    <submittedName>
        <fullName evidence="2">Uncharacterized protein</fullName>
    </submittedName>
</protein>